<dbReference type="RefSeq" id="WP_085260244.1">
    <property type="nucleotide sequence ID" value="NZ_AP022564.1"/>
</dbReference>
<evidence type="ECO:0000259" key="1">
    <source>
        <dbReference type="PROSITE" id="PS51340"/>
    </source>
</evidence>
<proteinExistence type="predicted"/>
<name>A0AAD1MG74_9MYCO</name>
<dbReference type="PROSITE" id="PS51340">
    <property type="entry name" value="MOSC"/>
    <property type="match status" value="1"/>
</dbReference>
<accession>A0AAD1MG74</accession>
<dbReference type="SUPFAM" id="SSF50800">
    <property type="entry name" value="PK beta-barrel domain-like"/>
    <property type="match status" value="1"/>
</dbReference>
<dbReference type="GO" id="GO:0030151">
    <property type="term" value="F:molybdenum ion binding"/>
    <property type="evidence" value="ECO:0007669"/>
    <property type="project" value="InterPro"/>
</dbReference>
<reference evidence="2 3" key="1">
    <citation type="journal article" date="2019" name="Emerg. Microbes Infect.">
        <title>Comprehensive subspecies identification of 175 nontuberculous mycobacteria species based on 7547 genomic profiles.</title>
        <authorList>
            <person name="Matsumoto Y."/>
            <person name="Kinjo T."/>
            <person name="Motooka D."/>
            <person name="Nabeya D."/>
            <person name="Jung N."/>
            <person name="Uechi K."/>
            <person name="Horii T."/>
            <person name="Iida T."/>
            <person name="Fujita J."/>
            <person name="Nakamura S."/>
        </authorList>
    </citation>
    <scope>NUCLEOTIDE SEQUENCE [LARGE SCALE GENOMIC DNA]</scope>
    <source>
        <strain evidence="2 3">JCM 12143</strain>
    </source>
</reference>
<dbReference type="GO" id="GO:0003824">
    <property type="term" value="F:catalytic activity"/>
    <property type="evidence" value="ECO:0007669"/>
    <property type="project" value="InterPro"/>
</dbReference>
<keyword evidence="3" id="KW-1185">Reference proteome</keyword>
<gene>
    <name evidence="2" type="ORF">MTER_27180</name>
</gene>
<dbReference type="Proteomes" id="UP000467636">
    <property type="component" value="Chromosome"/>
</dbReference>
<protein>
    <submittedName>
        <fullName evidence="2">Molybdenum cofactor biosysynthesis protein</fullName>
    </submittedName>
</protein>
<evidence type="ECO:0000313" key="3">
    <source>
        <dbReference type="Proteomes" id="UP000467636"/>
    </source>
</evidence>
<dbReference type="GO" id="GO:0030170">
    <property type="term" value="F:pyridoxal phosphate binding"/>
    <property type="evidence" value="ECO:0007669"/>
    <property type="project" value="InterPro"/>
</dbReference>
<dbReference type="Pfam" id="PF03473">
    <property type="entry name" value="MOSC"/>
    <property type="match status" value="1"/>
</dbReference>
<dbReference type="InterPro" id="IPR005303">
    <property type="entry name" value="MOCOS_middle"/>
</dbReference>
<dbReference type="InterPro" id="IPR005302">
    <property type="entry name" value="MoCF_Sase_C"/>
</dbReference>
<feature type="domain" description="MOSC" evidence="1">
    <location>
        <begin position="126"/>
        <end position="298"/>
    </location>
</feature>
<evidence type="ECO:0000313" key="2">
    <source>
        <dbReference type="EMBL" id="BBX23307.1"/>
    </source>
</evidence>
<sequence length="309" mass="33620">MNDTSRPGDLVGRVKTLFRFPIKSVGGHGIDSGYVEPHGGLGDHRYAFIDVETGNLCNAKNPRKYASLLACRAYYLDEPQRGRPLPALEVAFPDGSRHRNVGTELDEAMSRYLGRTVRLAAEVPADAKTELVWEATTGLPKDGAYSHTTRNSDGDDVLTYGPLQADRFFDLTPLHIITTSTIEHFQQLEPSANFDPRRYRPTMVIETSAPGLVEDAWVGGRLSIGGTIAARVDWCTPRCVMSTLAHGKDVPLDRATLRTIARHNSKPIPDAGKLASLGVYASVATAGPVRVGDEVRFQSAVNQSDSAHP</sequence>
<dbReference type="AlphaFoldDB" id="A0AAD1MG74"/>
<dbReference type="Pfam" id="PF03476">
    <property type="entry name" value="MOSC_N"/>
    <property type="match status" value="1"/>
</dbReference>
<dbReference type="EMBL" id="AP022564">
    <property type="protein sequence ID" value="BBX23307.1"/>
    <property type="molecule type" value="Genomic_DNA"/>
</dbReference>
<organism evidence="2 3">
    <name type="scientific">Mycolicibacter terrae</name>
    <dbReference type="NCBI Taxonomy" id="1788"/>
    <lineage>
        <taxon>Bacteria</taxon>
        <taxon>Bacillati</taxon>
        <taxon>Actinomycetota</taxon>
        <taxon>Actinomycetes</taxon>
        <taxon>Mycobacteriales</taxon>
        <taxon>Mycobacteriaceae</taxon>
        <taxon>Mycolicibacter</taxon>
    </lineage>
</organism>
<dbReference type="InterPro" id="IPR011037">
    <property type="entry name" value="Pyrv_Knase-like_insert_dom_sf"/>
</dbReference>